<dbReference type="EMBL" id="CAMXCT010004002">
    <property type="protein sequence ID" value="CAI4007284.1"/>
    <property type="molecule type" value="Genomic_DNA"/>
</dbReference>
<feature type="domain" description="PDZ" evidence="2">
    <location>
        <begin position="296"/>
        <end position="360"/>
    </location>
</feature>
<dbReference type="GO" id="GO:0005509">
    <property type="term" value="F:calcium ion binding"/>
    <property type="evidence" value="ECO:0007669"/>
    <property type="project" value="InterPro"/>
</dbReference>
<dbReference type="PROSITE" id="PS50222">
    <property type="entry name" value="EF_HAND_2"/>
    <property type="match status" value="2"/>
</dbReference>
<dbReference type="PROSITE" id="PS50096">
    <property type="entry name" value="IQ"/>
    <property type="match status" value="1"/>
</dbReference>
<protein>
    <submittedName>
        <fullName evidence="6">Calmodulin</fullName>
    </submittedName>
</protein>
<proteinExistence type="predicted"/>
<dbReference type="InterPro" id="IPR002048">
    <property type="entry name" value="EF_hand_dom"/>
</dbReference>
<dbReference type="InterPro" id="IPR011992">
    <property type="entry name" value="EF-hand-dom_pair"/>
</dbReference>
<keyword evidence="7" id="KW-1185">Reference proteome</keyword>
<feature type="domain" description="EF-hand" evidence="3">
    <location>
        <begin position="23"/>
        <end position="58"/>
    </location>
</feature>
<accession>A0A9P1DAU6</accession>
<dbReference type="PROSITE" id="PS50106">
    <property type="entry name" value="PDZ"/>
    <property type="match status" value="2"/>
</dbReference>
<organism evidence="4">
    <name type="scientific">Cladocopium goreaui</name>
    <dbReference type="NCBI Taxonomy" id="2562237"/>
    <lineage>
        <taxon>Eukaryota</taxon>
        <taxon>Sar</taxon>
        <taxon>Alveolata</taxon>
        <taxon>Dinophyceae</taxon>
        <taxon>Suessiales</taxon>
        <taxon>Symbiodiniaceae</taxon>
        <taxon>Cladocopium</taxon>
    </lineage>
</organism>
<evidence type="ECO:0000313" key="5">
    <source>
        <dbReference type="EMBL" id="CAL1160659.1"/>
    </source>
</evidence>
<evidence type="ECO:0000313" key="7">
    <source>
        <dbReference type="Proteomes" id="UP001152797"/>
    </source>
</evidence>
<dbReference type="Gene3D" id="1.10.238.10">
    <property type="entry name" value="EF-hand"/>
    <property type="match status" value="2"/>
</dbReference>
<evidence type="ECO:0000313" key="4">
    <source>
        <dbReference type="EMBL" id="CAI4007284.1"/>
    </source>
</evidence>
<name>A0A9P1DAU6_9DINO</name>
<gene>
    <name evidence="4" type="ORF">C1SCF055_LOCUS32849</name>
</gene>
<dbReference type="EMBL" id="CAMXCT030004002">
    <property type="protein sequence ID" value="CAL4794596.1"/>
    <property type="molecule type" value="Genomic_DNA"/>
</dbReference>
<reference evidence="5" key="2">
    <citation type="submission" date="2024-04" db="EMBL/GenBank/DDBJ databases">
        <authorList>
            <person name="Chen Y."/>
            <person name="Shah S."/>
            <person name="Dougan E. K."/>
            <person name="Thang M."/>
            <person name="Chan C."/>
        </authorList>
    </citation>
    <scope>NUCLEOTIDE SEQUENCE [LARGE SCALE GENOMIC DNA]</scope>
</reference>
<evidence type="ECO:0000256" key="1">
    <source>
        <dbReference type="ARBA" id="ARBA00022837"/>
    </source>
</evidence>
<dbReference type="Pfam" id="PF00612">
    <property type="entry name" value="IQ"/>
    <property type="match status" value="1"/>
</dbReference>
<dbReference type="OrthoDB" id="432280at2759"/>
<sequence>MINQEEFDAMAQEIATLMGHKLPPGSSMKEIFDQFDKDKSGQMSMDEFNWAYATLQQEVEENAALKIQAAFRGNQARSNVDTMKMTKAGHPPPPKGVAAVKSKAKTAAAESGTAGLTQAQMVALREKFDLDGDQTLGLAEFKGLARQVAQLQGHAAPSYAILEDIFDEFDKDFTGKMGSEEFNWAYATLQLKVKEEAAKEASRLMKVSLNRSGQKLGLTVDSKTLEIKDIISKSVVAEWNLANPTKPLQVGHRIKKVNGKPGIQGYNEELLNKSVEVLNLEVVAGEKFQKVPRFYFVRLDRSAGGKLGIQVEQPSLEIQNLAPGGLACKWNEEHPKERIRPGDSIVKVNDKDGMAGFKEEMMNPNISVLNIQLAPLSRYHEDDEEIQSESSVLTDEEEALERYKVVIHAMQEFSAAEQKRRANAEKRRLKAIRDGKEVLTKLEASSADFYRQMASCTLPEDLSVQAEEDRRKRFAIEEARRQQERIYEYTSFANAPSVASEAERVFGRSTFACPCCGRLFHVFHEDGRYHAVVAHGVELLGQSPEFPGTRRGV</sequence>
<dbReference type="PROSITE" id="PS00018">
    <property type="entry name" value="EF_HAND_1"/>
    <property type="match status" value="2"/>
</dbReference>
<dbReference type="SUPFAM" id="SSF47473">
    <property type="entry name" value="EF-hand"/>
    <property type="match status" value="1"/>
</dbReference>
<evidence type="ECO:0000259" key="2">
    <source>
        <dbReference type="PROSITE" id="PS50106"/>
    </source>
</evidence>
<dbReference type="InterPro" id="IPR018247">
    <property type="entry name" value="EF_Hand_1_Ca_BS"/>
</dbReference>
<feature type="domain" description="PDZ" evidence="2">
    <location>
        <begin position="206"/>
        <end position="269"/>
    </location>
</feature>
<dbReference type="AlphaFoldDB" id="A0A9P1DAU6"/>
<dbReference type="SMART" id="SM00054">
    <property type="entry name" value="EFh"/>
    <property type="match status" value="3"/>
</dbReference>
<dbReference type="InterPro" id="IPR001478">
    <property type="entry name" value="PDZ"/>
</dbReference>
<comment type="caution">
    <text evidence="4">The sequence shown here is derived from an EMBL/GenBank/DDBJ whole genome shotgun (WGS) entry which is preliminary data.</text>
</comment>
<evidence type="ECO:0000259" key="3">
    <source>
        <dbReference type="PROSITE" id="PS50222"/>
    </source>
</evidence>
<feature type="domain" description="EF-hand" evidence="3">
    <location>
        <begin position="157"/>
        <end position="192"/>
    </location>
</feature>
<keyword evidence="1" id="KW-0106">Calcium</keyword>
<dbReference type="Proteomes" id="UP001152797">
    <property type="component" value="Unassembled WGS sequence"/>
</dbReference>
<dbReference type="EMBL" id="CAMXCT020004002">
    <property type="protein sequence ID" value="CAL1160659.1"/>
    <property type="molecule type" value="Genomic_DNA"/>
</dbReference>
<reference evidence="4" key="1">
    <citation type="submission" date="2022-10" db="EMBL/GenBank/DDBJ databases">
        <authorList>
            <person name="Chen Y."/>
            <person name="Dougan E. K."/>
            <person name="Chan C."/>
            <person name="Rhodes N."/>
            <person name="Thang M."/>
        </authorList>
    </citation>
    <scope>NUCLEOTIDE SEQUENCE</scope>
</reference>
<evidence type="ECO:0000313" key="6">
    <source>
        <dbReference type="EMBL" id="CAL4794596.1"/>
    </source>
</evidence>
<dbReference type="InterPro" id="IPR000048">
    <property type="entry name" value="IQ_motif_EF-hand-BS"/>
</dbReference>